<feature type="transmembrane region" description="Helical" evidence="7">
    <location>
        <begin position="12"/>
        <end position="29"/>
    </location>
</feature>
<name>A0A0U1Q1D9_9BURK</name>
<dbReference type="PANTHER" id="PTHR33932">
    <property type="entry name" value="NA(+)/H(+) ANTIPORTER SUBUNIT B"/>
    <property type="match status" value="1"/>
</dbReference>
<feature type="transmembrane region" description="Helical" evidence="7">
    <location>
        <begin position="113"/>
        <end position="131"/>
    </location>
</feature>
<evidence type="ECO:0000256" key="5">
    <source>
        <dbReference type="ARBA" id="ARBA00022989"/>
    </source>
</evidence>
<comment type="similarity">
    <text evidence="2">Belongs to the CPA3 antiporters (TC 2.A.63) subunit B family.</text>
</comment>
<reference evidence="9 10" key="1">
    <citation type="submission" date="2015-05" db="EMBL/GenBank/DDBJ databases">
        <title>Draft genome sequence of Lampropedia sp. CT6, isolated from the microbial mat of a hot water spring, located at Manikaran, India.</title>
        <authorList>
            <person name="Tripathi C."/>
            <person name="Rani P."/>
            <person name="Mahato N.K."/>
            <person name="Lal R."/>
        </authorList>
    </citation>
    <scope>NUCLEOTIDE SEQUENCE [LARGE SCALE GENOMIC DNA]</scope>
    <source>
        <strain evidence="9 10">CT6</strain>
    </source>
</reference>
<keyword evidence="6 7" id="KW-0472">Membrane</keyword>
<dbReference type="InterPro" id="IPR007182">
    <property type="entry name" value="MnhB"/>
</dbReference>
<dbReference type="Proteomes" id="UP000050580">
    <property type="component" value="Unassembled WGS sequence"/>
</dbReference>
<dbReference type="Pfam" id="PF04039">
    <property type="entry name" value="MnhB"/>
    <property type="match status" value="1"/>
</dbReference>
<organism evidence="9 10">
    <name type="scientific">Lampropedia cohaerens</name>
    <dbReference type="NCBI Taxonomy" id="1610491"/>
    <lineage>
        <taxon>Bacteria</taxon>
        <taxon>Pseudomonadati</taxon>
        <taxon>Pseudomonadota</taxon>
        <taxon>Betaproteobacteria</taxon>
        <taxon>Burkholderiales</taxon>
        <taxon>Comamonadaceae</taxon>
        <taxon>Lampropedia</taxon>
    </lineage>
</organism>
<keyword evidence="4 7" id="KW-0812">Transmembrane</keyword>
<dbReference type="OrthoDB" id="9798859at2"/>
<dbReference type="GO" id="GO:0005886">
    <property type="term" value="C:plasma membrane"/>
    <property type="evidence" value="ECO:0007669"/>
    <property type="project" value="UniProtKB-SubCell"/>
</dbReference>
<evidence type="ECO:0000256" key="4">
    <source>
        <dbReference type="ARBA" id="ARBA00022692"/>
    </source>
</evidence>
<dbReference type="EMBL" id="LBNQ01000018">
    <property type="protein sequence ID" value="KKW68579.1"/>
    <property type="molecule type" value="Genomic_DNA"/>
</dbReference>
<gene>
    <name evidence="9" type="ORF">AAV94_04235</name>
</gene>
<dbReference type="STRING" id="1610491.AAV94_04235"/>
<evidence type="ECO:0000256" key="7">
    <source>
        <dbReference type="SAM" id="Phobius"/>
    </source>
</evidence>
<dbReference type="PANTHER" id="PTHR33932:SF4">
    <property type="entry name" value="NA(+)_H(+) ANTIPORTER SUBUNIT B"/>
    <property type="match status" value="1"/>
</dbReference>
<comment type="subcellular location">
    <subcellularLocation>
        <location evidence="1">Cell membrane</location>
        <topology evidence="1">Multi-pass membrane protein</topology>
    </subcellularLocation>
</comment>
<evidence type="ECO:0000256" key="2">
    <source>
        <dbReference type="ARBA" id="ARBA00009425"/>
    </source>
</evidence>
<evidence type="ECO:0000256" key="1">
    <source>
        <dbReference type="ARBA" id="ARBA00004651"/>
    </source>
</evidence>
<evidence type="ECO:0000256" key="6">
    <source>
        <dbReference type="ARBA" id="ARBA00023136"/>
    </source>
</evidence>
<protein>
    <submittedName>
        <fullName evidence="9">Monovalent cation/H+ antiporter subunit B</fullName>
    </submittedName>
</protein>
<evidence type="ECO:0000313" key="10">
    <source>
        <dbReference type="Proteomes" id="UP000050580"/>
    </source>
</evidence>
<dbReference type="InterPro" id="IPR050622">
    <property type="entry name" value="CPA3_antiporter_subunitB"/>
</dbReference>
<feature type="transmembrane region" description="Helical" evidence="7">
    <location>
        <begin position="67"/>
        <end position="93"/>
    </location>
</feature>
<keyword evidence="10" id="KW-1185">Reference proteome</keyword>
<keyword evidence="5 7" id="KW-1133">Transmembrane helix</keyword>
<evidence type="ECO:0000259" key="8">
    <source>
        <dbReference type="Pfam" id="PF04039"/>
    </source>
</evidence>
<dbReference type="PATRIC" id="fig|1610491.3.peg.903"/>
<evidence type="ECO:0000313" key="9">
    <source>
        <dbReference type="EMBL" id="KKW68579.1"/>
    </source>
</evidence>
<dbReference type="AlphaFoldDB" id="A0A0U1Q1D9"/>
<proteinExistence type="inferred from homology"/>
<feature type="transmembrane region" description="Helical" evidence="7">
    <location>
        <begin position="35"/>
        <end position="55"/>
    </location>
</feature>
<keyword evidence="3" id="KW-1003">Cell membrane</keyword>
<evidence type="ECO:0000256" key="3">
    <source>
        <dbReference type="ARBA" id="ARBA00022475"/>
    </source>
</evidence>
<accession>A0A0U1Q1D9</accession>
<comment type="caution">
    <text evidence="9">The sequence shown here is derived from an EMBL/GenBank/DDBJ whole genome shotgun (WGS) entry which is preliminary data.</text>
</comment>
<feature type="domain" description="Na+/H+ antiporter MnhB subunit-related protein" evidence="8">
    <location>
        <begin position="5"/>
        <end position="124"/>
    </location>
</feature>
<sequence>MTSLIFRTTTRLLFWAMLVASLVILWRGHNQPGGGFVGGLVAAMAFGVVAMAQGVEAARRRLRVHPVALAGLGVALAALSGLPGMALGQGFLAHQWLIFDSGFKIGTTLVFDVGVYGAVMGGMLCLILRLYETDATSDLAAGNQEQCR</sequence>
<dbReference type="RefSeq" id="WP_046741090.1">
    <property type="nucleotide sequence ID" value="NZ_LBNQ01000018.1"/>
</dbReference>